<feature type="chain" id="PRO_5031370877" evidence="1">
    <location>
        <begin position="31"/>
        <end position="552"/>
    </location>
</feature>
<name>A0A7S1PDS3_9EUKA</name>
<dbReference type="PANTHER" id="PTHR37916">
    <property type="entry name" value="CHITIN-BINDING TYPE-4 DOMAIN-CONTAINING PROTEIN"/>
    <property type="match status" value="1"/>
</dbReference>
<feature type="signal peptide" evidence="1">
    <location>
        <begin position="1"/>
        <end position="30"/>
    </location>
</feature>
<gene>
    <name evidence="2" type="ORF">PCOS0759_LOCUS80</name>
</gene>
<sequence>MTSLCHRPLLSFLLASIAFTLLSTFQPSHSHLCVYSPKQRGPIDISKPSGTCYRPEGPCGGEKAERPKVTYTVGQTYDIHFQQHLNHYFIGYSGVLEVSWNQNGNDESEENFHVLHNVPDYFSHRELYQTNMTYRFNAPMQATDHGILRIKYISHKPGEPEAFYQCVDVKVAKDESQHKKTRALVGAEDEQQDTSAKGLYALLYNPAQTDQPSTQIVRINTADGTFKAVDSIPVPLRTMRQFDVAPSSVLDRHQLALSTSAYTVLEDVVTYVDDVQILIYLIGYADPHRIPDQVLLVPLTHDERRSSAPQIVKMQEFNPESNSHNDISNPISFITWVQDVEKFFIGQMVKVDDKTFFWTLSTSDREMQNIQQIARGPDEKLQINYLWNEYDSSKSQLSLLFRDEHDPFNLNMTRYSVDINTGKVSAQDIDTSKTFSCFHTSSTGAMFAPSVGSPEVFFPQDKMIVNNEILAVDLPSGTYKKLRDTGVMNTPWQGGCVHRGLTEDQRLLHVYRSPKAGSYVYGAHSVNGEVKTDFVQENSAYGLMHSFIYVKE</sequence>
<proteinExistence type="predicted"/>
<organism evidence="2">
    <name type="scientific">Percolomonas cosmopolitus</name>
    <dbReference type="NCBI Taxonomy" id="63605"/>
    <lineage>
        <taxon>Eukaryota</taxon>
        <taxon>Discoba</taxon>
        <taxon>Heterolobosea</taxon>
        <taxon>Tetramitia</taxon>
        <taxon>Eutetramitia</taxon>
        <taxon>Percolomonadidae</taxon>
        <taxon>Percolomonas</taxon>
    </lineage>
</organism>
<protein>
    <submittedName>
        <fullName evidence="2">Uncharacterized protein</fullName>
    </submittedName>
</protein>
<dbReference type="PANTHER" id="PTHR37916:SF2">
    <property type="entry name" value="CHITIN-BINDING TYPE-4 DOMAIN-CONTAINING PROTEIN"/>
    <property type="match status" value="1"/>
</dbReference>
<dbReference type="Gene3D" id="2.70.50.70">
    <property type="match status" value="1"/>
</dbReference>
<reference evidence="2" key="1">
    <citation type="submission" date="2021-01" db="EMBL/GenBank/DDBJ databases">
        <authorList>
            <person name="Corre E."/>
            <person name="Pelletier E."/>
            <person name="Niang G."/>
            <person name="Scheremetjew M."/>
            <person name="Finn R."/>
            <person name="Kale V."/>
            <person name="Holt S."/>
            <person name="Cochrane G."/>
            <person name="Meng A."/>
            <person name="Brown T."/>
            <person name="Cohen L."/>
        </authorList>
    </citation>
    <scope>NUCLEOTIDE SEQUENCE</scope>
    <source>
        <strain evidence="2">WS</strain>
    </source>
</reference>
<dbReference type="AlphaFoldDB" id="A0A7S1PDS3"/>
<keyword evidence="1" id="KW-0732">Signal</keyword>
<accession>A0A7S1PDS3</accession>
<evidence type="ECO:0000256" key="1">
    <source>
        <dbReference type="SAM" id="SignalP"/>
    </source>
</evidence>
<dbReference type="EMBL" id="HBGD01000102">
    <property type="protein sequence ID" value="CAD9076849.1"/>
    <property type="molecule type" value="Transcribed_RNA"/>
</dbReference>
<evidence type="ECO:0000313" key="2">
    <source>
        <dbReference type="EMBL" id="CAD9076849.1"/>
    </source>
</evidence>